<protein>
    <recommendedName>
        <fullName evidence="3">Terminase small subunit</fullName>
    </recommendedName>
</protein>
<accession>A0ABT1ZQC9</accession>
<gene>
    <name evidence="1" type="ORF">NX784_11040</name>
</gene>
<name>A0ABT1ZQC9_9BURK</name>
<dbReference type="EMBL" id="JANUGW010000006">
    <property type="protein sequence ID" value="MCS0582127.1"/>
    <property type="molecule type" value="Genomic_DNA"/>
</dbReference>
<dbReference type="Proteomes" id="UP001204151">
    <property type="component" value="Unassembled WGS sequence"/>
</dbReference>
<sequence>MAAKKFTPEVQELFLQVLEDTASPKQAAQVCGISRRLAFEYKKEDPEFRSRWEKSVEVALDAVLDEAYRRAVIGVDEPVVYQGQLAMTKDASTGEERPLTVKRHSDRLLEVMLKFRYGEQMADRLRVKLEDQQTGLDAEALLRMPSAERDQLVSLLSRYAGHAETLDQERDAERKEAGQ</sequence>
<dbReference type="RefSeq" id="WP_258816696.1">
    <property type="nucleotide sequence ID" value="NZ_JANUGW010000006.1"/>
</dbReference>
<comment type="caution">
    <text evidence="1">The sequence shown here is derived from an EMBL/GenBank/DDBJ whole genome shotgun (WGS) entry which is preliminary data.</text>
</comment>
<reference evidence="1 2" key="1">
    <citation type="submission" date="2022-08" db="EMBL/GenBank/DDBJ databases">
        <title>Reclassification of Massilia species as members of the genera Telluria, Duganella, Pseudoduganella, Mokoshia gen. nov. and Zemynaea gen. nov. using orthogonal and non-orthogonal genome-based approaches.</title>
        <authorList>
            <person name="Bowman J.P."/>
        </authorList>
    </citation>
    <scope>NUCLEOTIDE SEQUENCE [LARGE SCALE GENOMIC DNA]</scope>
    <source>
        <strain evidence="1 2">JCM 31316</strain>
    </source>
</reference>
<keyword evidence="2" id="KW-1185">Reference proteome</keyword>
<organism evidence="1 2">
    <name type="scientific">Massilia pinisoli</name>
    <dbReference type="NCBI Taxonomy" id="1772194"/>
    <lineage>
        <taxon>Bacteria</taxon>
        <taxon>Pseudomonadati</taxon>
        <taxon>Pseudomonadota</taxon>
        <taxon>Betaproteobacteria</taxon>
        <taxon>Burkholderiales</taxon>
        <taxon>Oxalobacteraceae</taxon>
        <taxon>Telluria group</taxon>
        <taxon>Massilia</taxon>
    </lineage>
</organism>
<evidence type="ECO:0000313" key="1">
    <source>
        <dbReference type="EMBL" id="MCS0582127.1"/>
    </source>
</evidence>
<proteinExistence type="predicted"/>
<evidence type="ECO:0008006" key="3">
    <source>
        <dbReference type="Google" id="ProtNLM"/>
    </source>
</evidence>
<evidence type="ECO:0000313" key="2">
    <source>
        <dbReference type="Proteomes" id="UP001204151"/>
    </source>
</evidence>